<name>X6P2W0_RETFI</name>
<dbReference type="InterPro" id="IPR050082">
    <property type="entry name" value="RNA_methyltr_RlmE"/>
</dbReference>
<keyword evidence="4 8" id="KW-0808">Transferase</keyword>
<dbReference type="Gene3D" id="3.40.50.150">
    <property type="entry name" value="Vaccinia Virus protein VP39"/>
    <property type="match status" value="1"/>
</dbReference>
<evidence type="ECO:0000256" key="2">
    <source>
        <dbReference type="ARBA" id="ARBA00022552"/>
    </source>
</evidence>
<dbReference type="InterPro" id="IPR002877">
    <property type="entry name" value="RNA_MeTrfase_FtsJ_dom"/>
</dbReference>
<keyword evidence="5" id="KW-0949">S-adenosyl-L-methionine</keyword>
<feature type="domain" description="Ribosomal RNA methyltransferase FtsJ" evidence="7">
    <location>
        <begin position="20"/>
        <end position="136"/>
    </location>
</feature>
<protein>
    <recommendedName>
        <fullName evidence="6">rRNA methyltransferase 2, mitochondrial</fullName>
    </recommendedName>
</protein>
<dbReference type="GO" id="GO:0008650">
    <property type="term" value="F:rRNA (uridine-2'-O-)-methyltransferase activity"/>
    <property type="evidence" value="ECO:0007669"/>
    <property type="project" value="TreeGrafter"/>
</dbReference>
<dbReference type="OrthoDB" id="20105at2759"/>
<dbReference type="AlphaFoldDB" id="X6P2W0"/>
<evidence type="ECO:0000259" key="7">
    <source>
        <dbReference type="Pfam" id="PF01728"/>
    </source>
</evidence>
<accession>X6P2W0</accession>
<evidence type="ECO:0000256" key="5">
    <source>
        <dbReference type="ARBA" id="ARBA00022691"/>
    </source>
</evidence>
<dbReference type="Pfam" id="PF01728">
    <property type="entry name" value="FtsJ"/>
    <property type="match status" value="1"/>
</dbReference>
<dbReference type="PANTHER" id="PTHR10920">
    <property type="entry name" value="RIBOSOMAL RNA METHYLTRANSFERASE"/>
    <property type="match status" value="1"/>
</dbReference>
<comment type="similarity">
    <text evidence="1">Belongs to the class I-like SAM-binding methyltransferase superfamily. RNA methyltransferase RlmE family.</text>
</comment>
<proteinExistence type="inferred from homology"/>
<dbReference type="SUPFAM" id="SSF53335">
    <property type="entry name" value="S-adenosyl-L-methionine-dependent methyltransferases"/>
    <property type="match status" value="1"/>
</dbReference>
<keyword evidence="9" id="KW-1185">Reference proteome</keyword>
<evidence type="ECO:0000256" key="3">
    <source>
        <dbReference type="ARBA" id="ARBA00022603"/>
    </source>
</evidence>
<keyword evidence="2" id="KW-0698">rRNA processing</keyword>
<reference evidence="8 9" key="1">
    <citation type="journal article" date="2013" name="Curr. Biol.">
        <title>The Genome of the Foraminiferan Reticulomyxa filosa.</title>
        <authorList>
            <person name="Glockner G."/>
            <person name="Hulsmann N."/>
            <person name="Schleicher M."/>
            <person name="Noegel A.A."/>
            <person name="Eichinger L."/>
            <person name="Gallinger C."/>
            <person name="Pawlowski J."/>
            <person name="Sierra R."/>
            <person name="Euteneuer U."/>
            <person name="Pillet L."/>
            <person name="Moustafa A."/>
            <person name="Platzer M."/>
            <person name="Groth M."/>
            <person name="Szafranski K."/>
            <person name="Schliwa M."/>
        </authorList>
    </citation>
    <scope>NUCLEOTIDE SEQUENCE [LARGE SCALE GENOMIC DNA]</scope>
</reference>
<comment type="caution">
    <text evidence="8">The sequence shown here is derived from an EMBL/GenBank/DDBJ whole genome shotgun (WGS) entry which is preliminary data.</text>
</comment>
<dbReference type="PANTHER" id="PTHR10920:SF18">
    <property type="entry name" value="RRNA METHYLTRANSFERASE 2, MITOCHONDRIAL"/>
    <property type="match status" value="1"/>
</dbReference>
<keyword evidence="3 8" id="KW-0489">Methyltransferase</keyword>
<evidence type="ECO:0000313" key="9">
    <source>
        <dbReference type="Proteomes" id="UP000023152"/>
    </source>
</evidence>
<evidence type="ECO:0000313" key="8">
    <source>
        <dbReference type="EMBL" id="ETO32576.1"/>
    </source>
</evidence>
<gene>
    <name evidence="8" type="ORF">RFI_04541</name>
</gene>
<organism evidence="8 9">
    <name type="scientific">Reticulomyxa filosa</name>
    <dbReference type="NCBI Taxonomy" id="46433"/>
    <lineage>
        <taxon>Eukaryota</taxon>
        <taxon>Sar</taxon>
        <taxon>Rhizaria</taxon>
        <taxon>Retaria</taxon>
        <taxon>Foraminifera</taxon>
        <taxon>Monothalamids</taxon>
        <taxon>Reticulomyxidae</taxon>
        <taxon>Reticulomyxa</taxon>
    </lineage>
</organism>
<dbReference type="InterPro" id="IPR029063">
    <property type="entry name" value="SAM-dependent_MTases_sf"/>
</dbReference>
<evidence type="ECO:0000256" key="6">
    <source>
        <dbReference type="ARBA" id="ARBA00041184"/>
    </source>
</evidence>
<evidence type="ECO:0000256" key="4">
    <source>
        <dbReference type="ARBA" id="ARBA00022679"/>
    </source>
</evidence>
<dbReference type="EMBL" id="ASPP01004083">
    <property type="protein sequence ID" value="ETO32576.1"/>
    <property type="molecule type" value="Genomic_DNA"/>
</dbReference>
<dbReference type="Proteomes" id="UP000023152">
    <property type="component" value="Unassembled WGS sequence"/>
</dbReference>
<evidence type="ECO:0000256" key="1">
    <source>
        <dbReference type="ARBA" id="ARBA00009258"/>
    </source>
</evidence>
<sequence length="193" mass="22856">MDILKWNYFETLHSILDKTNKQVSHFNSQSFQFGFHHIISDMSNFFNIYTYFFNNKKKEAQDNIDQENAYELGSQVIRICDKLGHPNCHLVMKTFQGDSHQRLRSDLKQRFKMVHTFKPISSRSTSKEVYLIGSGFSKSLFSEQQNIQLFTKIDEEVCKSKTELKKEITNTPLQNKQYLTKSEFLKNYQKIVE</sequence>